<keyword evidence="2" id="KW-1003">Cell membrane</keyword>
<evidence type="ECO:0000256" key="2">
    <source>
        <dbReference type="ARBA" id="ARBA00022475"/>
    </source>
</evidence>
<dbReference type="Gene3D" id="1.20.1550.10">
    <property type="entry name" value="DsbB-like"/>
    <property type="match status" value="1"/>
</dbReference>
<keyword evidence="3 8" id="KW-0812">Transmembrane</keyword>
<dbReference type="EMBL" id="QOPE01000006">
    <property type="protein sequence ID" value="RCL42150.1"/>
    <property type="molecule type" value="Genomic_DNA"/>
</dbReference>
<name>A0A368BXU1_9GAMM</name>
<feature type="transmembrane region" description="Helical" evidence="8">
    <location>
        <begin position="12"/>
        <end position="32"/>
    </location>
</feature>
<reference evidence="9 10" key="1">
    <citation type="journal article" date="2018" name="Microbiome">
        <title>Fine metagenomic profile of the Mediterranean stratified and mixed water columns revealed by assembly and recruitment.</title>
        <authorList>
            <person name="Haro-Moreno J.M."/>
            <person name="Lopez-Perez M."/>
            <person name="De La Torre J.R."/>
            <person name="Picazo A."/>
            <person name="Camacho A."/>
            <person name="Rodriguez-Valera F."/>
        </authorList>
    </citation>
    <scope>NUCLEOTIDE SEQUENCE [LARGE SCALE GENOMIC DNA]</scope>
    <source>
        <strain evidence="9">MED-G82</strain>
    </source>
</reference>
<dbReference type="AlphaFoldDB" id="A0A368BXU1"/>
<evidence type="ECO:0000256" key="1">
    <source>
        <dbReference type="ARBA" id="ARBA00004651"/>
    </source>
</evidence>
<keyword evidence="7" id="KW-0676">Redox-active center</keyword>
<dbReference type="PANTHER" id="PTHR36570">
    <property type="entry name" value="DISULFIDE BOND FORMATION PROTEIN B"/>
    <property type="match status" value="1"/>
</dbReference>
<feature type="transmembrane region" description="Helical" evidence="8">
    <location>
        <begin position="64"/>
        <end position="86"/>
    </location>
</feature>
<dbReference type="InterPro" id="IPR023380">
    <property type="entry name" value="DsbB-like_sf"/>
</dbReference>
<sequence length="162" mass="18260">MDYLIKHHNLVIFFICLGLLIGAFIFDALGIYPCPMCIVQRWCFAFAGLFALASSFSRNKYLNTLLIIGLYAFLIFGIAFSSRQIFVQNLPIDELMSIGSCGMPFSTMVEYQGLFNALILAYQGGPSCAEDGWRFIFNFAEWALIAFLGMIFLKTISALKQR</sequence>
<gene>
    <name evidence="9" type="ORF">DBW96_01345</name>
</gene>
<dbReference type="Pfam" id="PF02600">
    <property type="entry name" value="DsbB"/>
    <property type="match status" value="1"/>
</dbReference>
<evidence type="ECO:0000313" key="9">
    <source>
        <dbReference type="EMBL" id="RCL42150.1"/>
    </source>
</evidence>
<dbReference type="InterPro" id="IPR050183">
    <property type="entry name" value="DsbB"/>
</dbReference>
<organism evidence="9 10">
    <name type="scientific">SAR86 cluster bacterium</name>
    <dbReference type="NCBI Taxonomy" id="2030880"/>
    <lineage>
        <taxon>Bacteria</taxon>
        <taxon>Pseudomonadati</taxon>
        <taxon>Pseudomonadota</taxon>
        <taxon>Gammaproteobacteria</taxon>
        <taxon>SAR86 cluster</taxon>
    </lineage>
</organism>
<keyword evidence="6 8" id="KW-0472">Membrane</keyword>
<evidence type="ECO:0000256" key="3">
    <source>
        <dbReference type="ARBA" id="ARBA00022692"/>
    </source>
</evidence>
<protein>
    <submittedName>
        <fullName evidence="9">Disulfide bond formation protein B</fullName>
    </submittedName>
</protein>
<evidence type="ECO:0000256" key="6">
    <source>
        <dbReference type="ARBA" id="ARBA00023136"/>
    </source>
</evidence>
<keyword evidence="4" id="KW-0249">Electron transport</keyword>
<comment type="subcellular location">
    <subcellularLocation>
        <location evidence="1">Cell membrane</location>
        <topology evidence="1">Multi-pass membrane protein</topology>
    </subcellularLocation>
</comment>
<keyword evidence="5 8" id="KW-1133">Transmembrane helix</keyword>
<keyword evidence="4" id="KW-0813">Transport</keyword>
<feature type="transmembrane region" description="Helical" evidence="8">
    <location>
        <begin position="135"/>
        <end position="153"/>
    </location>
</feature>
<evidence type="ECO:0000256" key="4">
    <source>
        <dbReference type="ARBA" id="ARBA00022982"/>
    </source>
</evidence>
<dbReference type="GO" id="GO:0015035">
    <property type="term" value="F:protein-disulfide reductase activity"/>
    <property type="evidence" value="ECO:0007669"/>
    <property type="project" value="InterPro"/>
</dbReference>
<evidence type="ECO:0000313" key="10">
    <source>
        <dbReference type="Proteomes" id="UP000253307"/>
    </source>
</evidence>
<comment type="caution">
    <text evidence="9">The sequence shown here is derived from an EMBL/GenBank/DDBJ whole genome shotgun (WGS) entry which is preliminary data.</text>
</comment>
<dbReference type="Proteomes" id="UP000253307">
    <property type="component" value="Unassembled WGS sequence"/>
</dbReference>
<dbReference type="PANTHER" id="PTHR36570:SF3">
    <property type="entry name" value="DISULFIDE BOND FORMATION PROTEIN B"/>
    <property type="match status" value="1"/>
</dbReference>
<proteinExistence type="predicted"/>
<evidence type="ECO:0000256" key="7">
    <source>
        <dbReference type="ARBA" id="ARBA00023284"/>
    </source>
</evidence>
<evidence type="ECO:0000256" key="8">
    <source>
        <dbReference type="SAM" id="Phobius"/>
    </source>
</evidence>
<accession>A0A368BXU1</accession>
<dbReference type="GO" id="GO:0006457">
    <property type="term" value="P:protein folding"/>
    <property type="evidence" value="ECO:0007669"/>
    <property type="project" value="InterPro"/>
</dbReference>
<dbReference type="GO" id="GO:0005886">
    <property type="term" value="C:plasma membrane"/>
    <property type="evidence" value="ECO:0007669"/>
    <property type="project" value="UniProtKB-SubCell"/>
</dbReference>
<evidence type="ECO:0000256" key="5">
    <source>
        <dbReference type="ARBA" id="ARBA00022989"/>
    </source>
</evidence>
<dbReference type="InterPro" id="IPR003752">
    <property type="entry name" value="DiS_bond_form_DsbB/BdbC"/>
</dbReference>
<dbReference type="SUPFAM" id="SSF158442">
    <property type="entry name" value="DsbB-like"/>
    <property type="match status" value="1"/>
</dbReference>